<dbReference type="GO" id="GO:0033214">
    <property type="term" value="P:siderophore-iron import into cell"/>
    <property type="evidence" value="ECO:0007669"/>
    <property type="project" value="TreeGrafter"/>
</dbReference>
<feature type="transmembrane region" description="Helical" evidence="8">
    <location>
        <begin position="232"/>
        <end position="253"/>
    </location>
</feature>
<feature type="transmembrane region" description="Helical" evidence="8">
    <location>
        <begin position="698"/>
        <end position="717"/>
    </location>
</feature>
<sequence>MNDGVTQQLVRPPVSGQVAAQAAKPITPDAPGSAASSPTTARSRWAVTMTVLVMLVVLFWLAGAVVLHLTQGTADLDLAGLWQVLTGQAAGTDGAVLAQSRLPRLLAALMVGSALGAAGAAMQGVARNPLASPDTTAVNAGAYLALTILAVTGIPLGLFGNVTVAFLGGLGAAAVVIAVSAGAQISAIRLVLAGSALTFGLSAITSVLLVLFPWQTQGLFAWGAGTLAQNGAGAVTALAPVVVVGILALMVLGRRLDLLQLGDDAARSLGVAVGRTRITLVAFAVLLATTAVTVAGPIGFVGLCAPAMMRMLARAVPPLRMHRVLIPVSAVAGIALVLTADVAVRAAFGAVSGVTLPTGVVTTMLGAAFMVVLAQRMRTGLAGEALATLRSGTALGRRAPHLMILAAFGLVVAAVIAGVLLGDSTVLLGDVANWLRGVASVRIEVILETRIPRVLAALAAGAALALAGALVQAITRNPLADPGILGISASAGLGAVITIVVGSTVSFASTLGGALVGALIATVALFVLGARGGADQGRLVLVGVGIGAAASAMTTLLLVRTDPWNQNAAITWLGGSTYGANFSSLVPLLVVLGVCVVALVGWHRDLDLVQLDETTPRSLGVQVPQLRRGVLVLAVLLTAAATASVGVISFVGLVAPHAARMLIGKRHALLLPLAVLLGGLLVTVADIVGRVVLAPDQLPAGLVTATIGTPYFVWLLWKMRARR</sequence>
<dbReference type="CDD" id="cd06550">
    <property type="entry name" value="TM_ABC_iron-siderophores_like"/>
    <property type="match status" value="2"/>
</dbReference>
<keyword evidence="6 8" id="KW-1133">Transmembrane helix</keyword>
<dbReference type="PANTHER" id="PTHR30472">
    <property type="entry name" value="FERRIC ENTEROBACTIN TRANSPORT SYSTEM PERMEASE PROTEIN"/>
    <property type="match status" value="1"/>
</dbReference>
<evidence type="ECO:0000256" key="8">
    <source>
        <dbReference type="SAM" id="Phobius"/>
    </source>
</evidence>
<reference evidence="9 10" key="1">
    <citation type="submission" date="2020-10" db="EMBL/GenBank/DDBJ databases">
        <title>Haloactinobacterium sp. RN3S43, a bacterium isolated from saline soil.</title>
        <authorList>
            <person name="Sun J.-Q."/>
        </authorList>
    </citation>
    <scope>NUCLEOTIDE SEQUENCE [LARGE SCALE GENOMIC DNA]</scope>
    <source>
        <strain evidence="9 10">RN3S43</strain>
    </source>
</reference>
<feature type="transmembrane region" description="Helical" evidence="8">
    <location>
        <begin position="137"/>
        <end position="158"/>
    </location>
</feature>
<dbReference type="InterPro" id="IPR037294">
    <property type="entry name" value="ABC_BtuC-like"/>
</dbReference>
<dbReference type="RefSeq" id="WP_193497417.1">
    <property type="nucleotide sequence ID" value="NZ_CP063169.1"/>
</dbReference>
<feature type="transmembrane region" description="Helical" evidence="8">
    <location>
        <begin position="105"/>
        <end position="125"/>
    </location>
</feature>
<evidence type="ECO:0000256" key="7">
    <source>
        <dbReference type="ARBA" id="ARBA00023136"/>
    </source>
</evidence>
<dbReference type="EMBL" id="CP063169">
    <property type="protein sequence ID" value="QOR70743.1"/>
    <property type="molecule type" value="Genomic_DNA"/>
</dbReference>
<evidence type="ECO:0000313" key="9">
    <source>
        <dbReference type="EMBL" id="QOR70743.1"/>
    </source>
</evidence>
<dbReference type="NCBIfam" id="NF007867">
    <property type="entry name" value="PRK10577.1-3"/>
    <property type="match status" value="1"/>
</dbReference>
<feature type="transmembrane region" description="Helical" evidence="8">
    <location>
        <begin position="45"/>
        <end position="69"/>
    </location>
</feature>
<dbReference type="AlphaFoldDB" id="A0A7M1SVT8"/>
<organism evidence="9 10">
    <name type="scientific">Ruania alkalisoli</name>
    <dbReference type="NCBI Taxonomy" id="2779775"/>
    <lineage>
        <taxon>Bacteria</taxon>
        <taxon>Bacillati</taxon>
        <taxon>Actinomycetota</taxon>
        <taxon>Actinomycetes</taxon>
        <taxon>Micrococcales</taxon>
        <taxon>Ruaniaceae</taxon>
        <taxon>Ruania</taxon>
    </lineage>
</organism>
<dbReference type="SUPFAM" id="SSF81345">
    <property type="entry name" value="ABC transporter involved in vitamin B12 uptake, BtuC"/>
    <property type="match status" value="2"/>
</dbReference>
<evidence type="ECO:0000256" key="4">
    <source>
        <dbReference type="ARBA" id="ARBA00022475"/>
    </source>
</evidence>
<keyword evidence="10" id="KW-1185">Reference proteome</keyword>
<evidence type="ECO:0000256" key="5">
    <source>
        <dbReference type="ARBA" id="ARBA00022692"/>
    </source>
</evidence>
<feature type="transmembrane region" description="Helical" evidence="8">
    <location>
        <begin position="354"/>
        <end position="374"/>
    </location>
</feature>
<dbReference type="Gene3D" id="1.10.3470.10">
    <property type="entry name" value="ABC transporter involved in vitamin B12 uptake, BtuC"/>
    <property type="match status" value="2"/>
</dbReference>
<gene>
    <name evidence="9" type="ORF">IM660_19610</name>
</gene>
<feature type="transmembrane region" description="Helical" evidence="8">
    <location>
        <begin position="514"/>
        <end position="533"/>
    </location>
</feature>
<keyword evidence="7 8" id="KW-0472">Membrane</keyword>
<feature type="transmembrane region" description="Helical" evidence="8">
    <location>
        <begin position="164"/>
        <end position="183"/>
    </location>
</feature>
<feature type="transmembrane region" description="Helical" evidence="8">
    <location>
        <begin position="630"/>
        <end position="656"/>
    </location>
</feature>
<dbReference type="PANTHER" id="PTHR30472:SF37">
    <property type="entry name" value="FE(3+) DICITRATE TRANSPORT SYSTEM PERMEASE PROTEIN FECD-RELATED"/>
    <property type="match status" value="1"/>
</dbReference>
<keyword evidence="5 8" id="KW-0812">Transmembrane</keyword>
<feature type="transmembrane region" description="Helical" evidence="8">
    <location>
        <begin position="487"/>
        <end position="507"/>
    </location>
</feature>
<evidence type="ECO:0000256" key="6">
    <source>
        <dbReference type="ARBA" id="ARBA00022989"/>
    </source>
</evidence>
<feature type="transmembrane region" description="Helical" evidence="8">
    <location>
        <begin position="668"/>
        <end position="692"/>
    </location>
</feature>
<proteinExistence type="inferred from homology"/>
<dbReference type="Pfam" id="PF01032">
    <property type="entry name" value="FecCD"/>
    <property type="match status" value="2"/>
</dbReference>
<dbReference type="Proteomes" id="UP000593758">
    <property type="component" value="Chromosome"/>
</dbReference>
<protein>
    <submittedName>
        <fullName evidence="9">Iron ABC transporter permease</fullName>
    </submittedName>
</protein>
<feature type="transmembrane region" description="Helical" evidence="8">
    <location>
        <begin position="190"/>
        <end position="212"/>
    </location>
</feature>
<keyword evidence="4" id="KW-1003">Cell membrane</keyword>
<feature type="transmembrane region" description="Helical" evidence="8">
    <location>
        <begin position="324"/>
        <end position="348"/>
    </location>
</feature>
<accession>A0A7M1SVT8</accession>
<dbReference type="GO" id="GO:0005886">
    <property type="term" value="C:plasma membrane"/>
    <property type="evidence" value="ECO:0007669"/>
    <property type="project" value="UniProtKB-SubCell"/>
</dbReference>
<dbReference type="KEGG" id="halt:IM660_19610"/>
<comment type="subcellular location">
    <subcellularLocation>
        <location evidence="1">Cell membrane</location>
        <topology evidence="1">Multi-pass membrane protein</topology>
    </subcellularLocation>
</comment>
<name>A0A7M1SVT8_9MICO</name>
<comment type="similarity">
    <text evidence="2">Belongs to the binding-protein-dependent transport system permease family. FecCD subfamily.</text>
</comment>
<dbReference type="GO" id="GO:0022857">
    <property type="term" value="F:transmembrane transporter activity"/>
    <property type="evidence" value="ECO:0007669"/>
    <property type="project" value="InterPro"/>
</dbReference>
<feature type="transmembrane region" description="Helical" evidence="8">
    <location>
        <begin position="580"/>
        <end position="602"/>
    </location>
</feature>
<evidence type="ECO:0000256" key="1">
    <source>
        <dbReference type="ARBA" id="ARBA00004651"/>
    </source>
</evidence>
<dbReference type="FunFam" id="1.10.3470.10:FF:000001">
    <property type="entry name" value="Vitamin B12 ABC transporter permease BtuC"/>
    <property type="match status" value="1"/>
</dbReference>
<feature type="transmembrane region" description="Helical" evidence="8">
    <location>
        <begin position="402"/>
        <end position="421"/>
    </location>
</feature>
<feature type="transmembrane region" description="Helical" evidence="8">
    <location>
        <begin position="539"/>
        <end position="559"/>
    </location>
</feature>
<keyword evidence="3" id="KW-0813">Transport</keyword>
<evidence type="ECO:0000256" key="3">
    <source>
        <dbReference type="ARBA" id="ARBA00022448"/>
    </source>
</evidence>
<evidence type="ECO:0000313" key="10">
    <source>
        <dbReference type="Proteomes" id="UP000593758"/>
    </source>
</evidence>
<evidence type="ECO:0000256" key="2">
    <source>
        <dbReference type="ARBA" id="ARBA00007935"/>
    </source>
</evidence>
<dbReference type="InterPro" id="IPR000522">
    <property type="entry name" value="ABC_transptr_permease_BtuC"/>
</dbReference>